<dbReference type="EMBL" id="MU003509">
    <property type="protein sequence ID" value="KAF2469934.1"/>
    <property type="molecule type" value="Genomic_DNA"/>
</dbReference>
<comment type="caution">
    <text evidence="1">The sequence shown here is derived from an EMBL/GenBank/DDBJ whole genome shotgun (WGS) entry which is preliminary data.</text>
</comment>
<accession>A0ACB6QSG8</accession>
<gene>
    <name evidence="1" type="ORF">BDR25DRAFT_153948</name>
</gene>
<reference evidence="1" key="1">
    <citation type="journal article" date="2020" name="Stud. Mycol.">
        <title>101 Dothideomycetes genomes: a test case for predicting lifestyles and emergence of pathogens.</title>
        <authorList>
            <person name="Haridas S."/>
            <person name="Albert R."/>
            <person name="Binder M."/>
            <person name="Bloem J."/>
            <person name="Labutti K."/>
            <person name="Salamov A."/>
            <person name="Andreopoulos B."/>
            <person name="Baker S."/>
            <person name="Barry K."/>
            <person name="Bills G."/>
            <person name="Bluhm B."/>
            <person name="Cannon C."/>
            <person name="Castanera R."/>
            <person name="Culley D."/>
            <person name="Daum C."/>
            <person name="Ezra D."/>
            <person name="Gonzalez J."/>
            <person name="Henrissat B."/>
            <person name="Kuo A."/>
            <person name="Liang C."/>
            <person name="Lipzen A."/>
            <person name="Lutzoni F."/>
            <person name="Magnuson J."/>
            <person name="Mondo S."/>
            <person name="Nolan M."/>
            <person name="Ohm R."/>
            <person name="Pangilinan J."/>
            <person name="Park H.-J."/>
            <person name="Ramirez L."/>
            <person name="Alfaro M."/>
            <person name="Sun H."/>
            <person name="Tritt A."/>
            <person name="Yoshinaga Y."/>
            <person name="Zwiers L.-H."/>
            <person name="Turgeon B."/>
            <person name="Goodwin S."/>
            <person name="Spatafora J."/>
            <person name="Crous P."/>
            <person name="Grigoriev I."/>
        </authorList>
    </citation>
    <scope>NUCLEOTIDE SEQUENCE</scope>
    <source>
        <strain evidence="1">ATCC 200398</strain>
    </source>
</reference>
<sequence length="98" mass="10441">NVNPVLHVGQQQLAPLAHSPQARALLALPGQDVEFIYGSISPYQIASHRPLYINAILIQSRGRAVDNLCSACHGAVSGPRLFPECRRAEGHFGGACGN</sequence>
<feature type="non-terminal residue" evidence="1">
    <location>
        <position position="98"/>
    </location>
</feature>
<evidence type="ECO:0000313" key="2">
    <source>
        <dbReference type="Proteomes" id="UP000799755"/>
    </source>
</evidence>
<feature type="non-terminal residue" evidence="1">
    <location>
        <position position="1"/>
    </location>
</feature>
<protein>
    <submittedName>
        <fullName evidence="1">Uncharacterized protein</fullName>
    </submittedName>
</protein>
<name>A0ACB6QSG8_9PLEO</name>
<evidence type="ECO:0000313" key="1">
    <source>
        <dbReference type="EMBL" id="KAF2469934.1"/>
    </source>
</evidence>
<organism evidence="1 2">
    <name type="scientific">Lindgomyces ingoldianus</name>
    <dbReference type="NCBI Taxonomy" id="673940"/>
    <lineage>
        <taxon>Eukaryota</taxon>
        <taxon>Fungi</taxon>
        <taxon>Dikarya</taxon>
        <taxon>Ascomycota</taxon>
        <taxon>Pezizomycotina</taxon>
        <taxon>Dothideomycetes</taxon>
        <taxon>Pleosporomycetidae</taxon>
        <taxon>Pleosporales</taxon>
        <taxon>Lindgomycetaceae</taxon>
        <taxon>Lindgomyces</taxon>
    </lineage>
</organism>
<keyword evidence="2" id="KW-1185">Reference proteome</keyword>
<proteinExistence type="predicted"/>
<dbReference type="Proteomes" id="UP000799755">
    <property type="component" value="Unassembled WGS sequence"/>
</dbReference>